<evidence type="ECO:0000313" key="4">
    <source>
        <dbReference type="EMBL" id="MDT2796882.1"/>
    </source>
</evidence>
<dbReference type="RefSeq" id="WP_016250696.1">
    <property type="nucleotide sequence ID" value="NZ_AP035890.1"/>
</dbReference>
<comment type="caution">
    <text evidence="5">The sequence shown here is derived from an EMBL/GenBank/DDBJ whole genome shotgun (WGS) entry which is preliminary data.</text>
</comment>
<feature type="domain" description="HTH tetR-type" evidence="3">
    <location>
        <begin position="3"/>
        <end position="63"/>
    </location>
</feature>
<dbReference type="Proteomes" id="UP000196074">
    <property type="component" value="Unassembled WGS sequence"/>
</dbReference>
<dbReference type="EMBL" id="JARQBI010000013">
    <property type="protein sequence ID" value="MDT2796882.1"/>
    <property type="molecule type" value="Genomic_DNA"/>
</dbReference>
<keyword evidence="1 2" id="KW-0238">DNA-binding</keyword>
<dbReference type="SUPFAM" id="SSF46689">
    <property type="entry name" value="Homeodomain-like"/>
    <property type="match status" value="1"/>
</dbReference>
<reference evidence="6 8" key="2">
    <citation type="submission" date="2017-05" db="EMBL/GenBank/DDBJ databases">
        <title>The Genome Sequence of Enterococcus faecium 2D5_DIV0622.</title>
        <authorList>
            <consortium name="The Broad Institute Genomics Platform"/>
            <consortium name="The Broad Institute Genomic Center for Infectious Diseases"/>
            <person name="Earl A."/>
            <person name="Manson A."/>
            <person name="Schwartman J."/>
            <person name="Gilmore M."/>
            <person name="Abouelleil A."/>
            <person name="Cao P."/>
            <person name="Chapman S."/>
            <person name="Cusick C."/>
            <person name="Shea T."/>
            <person name="Young S."/>
            <person name="Neafsey D."/>
            <person name="Nusbaum C."/>
            <person name="Birren B."/>
        </authorList>
    </citation>
    <scope>NUCLEOTIDE SEQUENCE [LARGE SCALE GENOMIC DNA]</scope>
    <source>
        <strain evidence="6 8">2D5_DIV0622</strain>
    </source>
</reference>
<evidence type="ECO:0000256" key="1">
    <source>
        <dbReference type="ARBA" id="ARBA00023125"/>
    </source>
</evidence>
<dbReference type="Proteomes" id="UP001255696">
    <property type="component" value="Unassembled WGS sequence"/>
</dbReference>
<accession>A0A1Y4R229</accession>
<dbReference type="InterPro" id="IPR009057">
    <property type="entry name" value="Homeodomain-like_sf"/>
</dbReference>
<dbReference type="InterPro" id="IPR001647">
    <property type="entry name" value="HTH_TetR"/>
</dbReference>
<evidence type="ECO:0000256" key="2">
    <source>
        <dbReference type="PROSITE-ProRule" id="PRU00335"/>
    </source>
</evidence>
<dbReference type="PROSITE" id="PS50977">
    <property type="entry name" value="HTH_TETR_2"/>
    <property type="match status" value="1"/>
</dbReference>
<dbReference type="GO" id="GO:0003700">
    <property type="term" value="F:DNA-binding transcription factor activity"/>
    <property type="evidence" value="ECO:0007669"/>
    <property type="project" value="TreeGrafter"/>
</dbReference>
<evidence type="ECO:0000313" key="8">
    <source>
        <dbReference type="Proteomes" id="UP000196503"/>
    </source>
</evidence>
<evidence type="ECO:0000259" key="3">
    <source>
        <dbReference type="PROSITE" id="PS50977"/>
    </source>
</evidence>
<feature type="DNA-binding region" description="H-T-H motif" evidence="2">
    <location>
        <begin position="26"/>
        <end position="45"/>
    </location>
</feature>
<dbReference type="PANTHER" id="PTHR30055">
    <property type="entry name" value="HTH-TYPE TRANSCRIPTIONAL REGULATOR RUTR"/>
    <property type="match status" value="1"/>
</dbReference>
<evidence type="ECO:0000313" key="7">
    <source>
        <dbReference type="Proteomes" id="UP000196074"/>
    </source>
</evidence>
<protein>
    <submittedName>
        <fullName evidence="5">TetR family transcriptional regulator</fullName>
    </submittedName>
    <submittedName>
        <fullName evidence="4">TetR/AcrR family transcriptional regulator</fullName>
    </submittedName>
</protein>
<dbReference type="Gene3D" id="1.10.10.60">
    <property type="entry name" value="Homeodomain-like"/>
    <property type="match status" value="1"/>
</dbReference>
<gene>
    <name evidence="6" type="ORF">A5869_001628</name>
    <name evidence="5" type="ORF">B5E88_05040</name>
    <name evidence="4" type="ORF">P7H47_06455</name>
</gene>
<reference evidence="7" key="1">
    <citation type="submission" date="2017-04" db="EMBL/GenBank/DDBJ databases">
        <title>Function of individual gut microbiota members based on whole genome sequencing of pure cultures obtained from chicken caecum.</title>
        <authorList>
            <person name="Medvecky M."/>
            <person name="Cejkova D."/>
            <person name="Polansky O."/>
            <person name="Karasova D."/>
            <person name="Kubasova T."/>
            <person name="Cizek A."/>
            <person name="Rychlik I."/>
        </authorList>
    </citation>
    <scope>NUCLEOTIDE SEQUENCE [LARGE SCALE GENOMIC DNA]</scope>
    <source>
        <strain evidence="7">An144</strain>
    </source>
</reference>
<dbReference type="InterPro" id="IPR050109">
    <property type="entry name" value="HTH-type_TetR-like_transc_reg"/>
</dbReference>
<evidence type="ECO:0000313" key="5">
    <source>
        <dbReference type="EMBL" id="OUQ10802.1"/>
    </source>
</evidence>
<reference evidence="5" key="3">
    <citation type="journal article" date="2018" name="BMC Genomics">
        <title>Whole genome sequencing and function prediction of 133 gut anaerobes isolated from chicken caecum in pure cultures.</title>
        <authorList>
            <person name="Medvecky M."/>
            <person name="Cejkova D."/>
            <person name="Polansky O."/>
            <person name="Karasova D."/>
            <person name="Kubasova T."/>
            <person name="Cizek A."/>
            <person name="Rychlik I."/>
        </authorList>
    </citation>
    <scope>NUCLEOTIDE SEQUENCE</scope>
    <source>
        <strain evidence="5">An144</strain>
    </source>
</reference>
<evidence type="ECO:0000313" key="6">
    <source>
        <dbReference type="EMBL" id="OUZ18146.1"/>
    </source>
</evidence>
<name>A0A1Y4R229_9ENTE</name>
<dbReference type="InterPro" id="IPR023772">
    <property type="entry name" value="DNA-bd_HTH_TetR-type_CS"/>
</dbReference>
<proteinExistence type="predicted"/>
<dbReference type="GO" id="GO:0000976">
    <property type="term" value="F:transcription cis-regulatory region binding"/>
    <property type="evidence" value="ECO:0007669"/>
    <property type="project" value="TreeGrafter"/>
</dbReference>
<dbReference type="Pfam" id="PF00440">
    <property type="entry name" value="TetR_N"/>
    <property type="match status" value="1"/>
</dbReference>
<reference evidence="4" key="4">
    <citation type="submission" date="2023-03" db="EMBL/GenBank/DDBJ databases">
        <authorList>
            <person name="Shen W."/>
            <person name="Cai J."/>
        </authorList>
    </citation>
    <scope>NUCLEOTIDE SEQUENCE</scope>
    <source>
        <strain evidence="4">B245-2</strain>
    </source>
</reference>
<dbReference type="EMBL" id="NFLC01000007">
    <property type="protein sequence ID" value="OUQ10802.1"/>
    <property type="molecule type" value="Genomic_DNA"/>
</dbReference>
<dbReference type="Gene3D" id="1.10.357.10">
    <property type="entry name" value="Tetracycline Repressor, domain 2"/>
    <property type="match status" value="1"/>
</dbReference>
<dbReference type="PANTHER" id="PTHR30055:SF226">
    <property type="entry name" value="HTH-TYPE TRANSCRIPTIONAL REGULATOR PKSA"/>
    <property type="match status" value="1"/>
</dbReference>
<dbReference type="PROSITE" id="PS01081">
    <property type="entry name" value="HTH_TETR_1"/>
    <property type="match status" value="1"/>
</dbReference>
<dbReference type="PRINTS" id="PR00455">
    <property type="entry name" value="HTHTETR"/>
</dbReference>
<dbReference type="EMBL" id="NIBL01000002">
    <property type="protein sequence ID" value="OUZ18146.1"/>
    <property type="molecule type" value="Genomic_DNA"/>
</dbReference>
<dbReference type="GeneID" id="60872680"/>
<sequence length="187" mass="21553">MREDLRETILASSAELFLSQGFKATSTRQIAQKVGITQPNLYYHFPNKEELYVAVVEHISQQLATELNLLAAKDLPLKEKLVEMASFLQKEYHFDFAQMLKDIHNELPRESMVRLLMVWQESYQAPFIKVLTSGKEPLRQGLNEEVLVTQLFTLLASYTMVRPTGHAKKQVPLEQVIDLFLYGAIKR</sequence>
<organism evidence="5 7">
    <name type="scientific">Enterococcus cecorum</name>
    <dbReference type="NCBI Taxonomy" id="44008"/>
    <lineage>
        <taxon>Bacteria</taxon>
        <taxon>Bacillati</taxon>
        <taxon>Bacillota</taxon>
        <taxon>Bacilli</taxon>
        <taxon>Lactobacillales</taxon>
        <taxon>Enterococcaceae</taxon>
        <taxon>Enterococcus</taxon>
    </lineage>
</organism>
<dbReference type="Proteomes" id="UP000196503">
    <property type="component" value="Unassembled WGS sequence"/>
</dbReference>
<dbReference type="AlphaFoldDB" id="A0A1Y4R229"/>